<gene>
    <name evidence="2" type="ORF">Celaphus_00002101</name>
</gene>
<protein>
    <submittedName>
        <fullName evidence="2">Uncharacterized protein</fullName>
    </submittedName>
</protein>
<dbReference type="Proteomes" id="UP000242450">
    <property type="component" value="Chromosome 20"/>
</dbReference>
<keyword evidence="3" id="KW-1185">Reference proteome</keyword>
<feature type="region of interest" description="Disordered" evidence="1">
    <location>
        <begin position="1"/>
        <end position="20"/>
    </location>
</feature>
<evidence type="ECO:0000256" key="1">
    <source>
        <dbReference type="SAM" id="MobiDB-lite"/>
    </source>
</evidence>
<reference evidence="2 3" key="1">
    <citation type="journal article" date="2018" name="Mol. Genet. Genomics">
        <title>The red deer Cervus elaphus genome CerEla1.0: sequencing, annotating, genes, and chromosomes.</title>
        <authorList>
            <person name="Bana N.A."/>
            <person name="Nyiri A."/>
            <person name="Nagy J."/>
            <person name="Frank K."/>
            <person name="Nagy T."/>
            <person name="Steger V."/>
            <person name="Schiller M."/>
            <person name="Lakatos P."/>
            <person name="Sugar L."/>
            <person name="Horn P."/>
            <person name="Barta E."/>
            <person name="Orosz L."/>
        </authorList>
    </citation>
    <scope>NUCLEOTIDE SEQUENCE [LARGE SCALE GENOMIC DNA]</scope>
    <source>
        <strain evidence="2">Hungarian</strain>
    </source>
</reference>
<accession>A0A212CFZ9</accession>
<sequence length="98" mass="11232">MAKELFAKGGLRTDKSGKDPEKKFMRVSKFDISHLWKNLKICLKRRAGLTRTEINQKLPLHLINNKDFQDLTEKFLISQATAYPLPTSCRNTIQSLGV</sequence>
<evidence type="ECO:0000313" key="2">
    <source>
        <dbReference type="EMBL" id="OWK04953.1"/>
    </source>
</evidence>
<name>A0A212CFZ9_CEREH</name>
<organism evidence="2 3">
    <name type="scientific">Cervus elaphus hippelaphus</name>
    <name type="common">European red deer</name>
    <dbReference type="NCBI Taxonomy" id="46360"/>
    <lineage>
        <taxon>Eukaryota</taxon>
        <taxon>Metazoa</taxon>
        <taxon>Chordata</taxon>
        <taxon>Craniata</taxon>
        <taxon>Vertebrata</taxon>
        <taxon>Euteleostomi</taxon>
        <taxon>Mammalia</taxon>
        <taxon>Eutheria</taxon>
        <taxon>Laurasiatheria</taxon>
        <taxon>Artiodactyla</taxon>
        <taxon>Ruminantia</taxon>
        <taxon>Pecora</taxon>
        <taxon>Cervidae</taxon>
        <taxon>Cervinae</taxon>
        <taxon>Cervus</taxon>
    </lineage>
</organism>
<proteinExistence type="predicted"/>
<dbReference type="EMBL" id="MKHE01000020">
    <property type="protein sequence ID" value="OWK04953.1"/>
    <property type="molecule type" value="Genomic_DNA"/>
</dbReference>
<comment type="caution">
    <text evidence="2">The sequence shown here is derived from an EMBL/GenBank/DDBJ whole genome shotgun (WGS) entry which is preliminary data.</text>
</comment>
<dbReference type="AlphaFoldDB" id="A0A212CFZ9"/>
<evidence type="ECO:0000313" key="3">
    <source>
        <dbReference type="Proteomes" id="UP000242450"/>
    </source>
</evidence>